<evidence type="ECO:0000313" key="1">
    <source>
        <dbReference type="EMBL" id="KAK5637576.1"/>
    </source>
</evidence>
<accession>A0AAN7V2N5</accession>
<name>A0AAN7V2N5_9PEZI</name>
<organism evidence="1 2">
    <name type="scientific">Xylaria bambusicola</name>
    <dbReference type="NCBI Taxonomy" id="326684"/>
    <lineage>
        <taxon>Eukaryota</taxon>
        <taxon>Fungi</taxon>
        <taxon>Dikarya</taxon>
        <taxon>Ascomycota</taxon>
        <taxon>Pezizomycotina</taxon>
        <taxon>Sordariomycetes</taxon>
        <taxon>Xylariomycetidae</taxon>
        <taxon>Xylariales</taxon>
        <taxon>Xylariaceae</taxon>
        <taxon>Xylaria</taxon>
    </lineage>
</organism>
<protein>
    <submittedName>
        <fullName evidence="1">Uncharacterized protein</fullName>
    </submittedName>
</protein>
<dbReference type="Proteomes" id="UP001305414">
    <property type="component" value="Unassembled WGS sequence"/>
</dbReference>
<evidence type="ECO:0000313" key="2">
    <source>
        <dbReference type="Proteomes" id="UP001305414"/>
    </source>
</evidence>
<dbReference type="AlphaFoldDB" id="A0AAN7V2N5"/>
<dbReference type="EMBL" id="JAWHQM010000142">
    <property type="protein sequence ID" value="KAK5637576.1"/>
    <property type="molecule type" value="Genomic_DNA"/>
</dbReference>
<reference evidence="1 2" key="1">
    <citation type="submission" date="2023-10" db="EMBL/GenBank/DDBJ databases">
        <title>Draft genome sequence of Xylaria bambusicola isolate GMP-LS, the root and basal stem rot pathogen of sugarcane in Indonesia.</title>
        <authorList>
            <person name="Selvaraj P."/>
            <person name="Muralishankar V."/>
            <person name="Muruganantham S."/>
            <person name="Sp S."/>
            <person name="Haryani S."/>
            <person name="Lau K.J.X."/>
            <person name="Naqvi N.I."/>
        </authorList>
    </citation>
    <scope>NUCLEOTIDE SEQUENCE [LARGE SCALE GENOMIC DNA]</scope>
    <source>
        <strain evidence="1">GMP-LS</strain>
    </source>
</reference>
<keyword evidence="2" id="KW-1185">Reference proteome</keyword>
<proteinExistence type="predicted"/>
<sequence length="202" mass="22590">MHELRNNFHGTDESKTKSGLIRLLSRCRTADATLSIDKIFALLNLSSAAQTPMHDYLKSKADVYREFASLPSRMEKGGPFFRRLPSPSKGPKPTIWVPDWSEPPVRIDLGQILIASNNLFFNAAGSQKDGQERPKPRIANRREYSIVKGLILQSIAIVGPDRPVPGTNIIEAPNLTNFMTILSYIQMFMGMESPYPTGEEKT</sequence>
<gene>
    <name evidence="1" type="ORF">RRF57_013291</name>
</gene>
<comment type="caution">
    <text evidence="1">The sequence shown here is derived from an EMBL/GenBank/DDBJ whole genome shotgun (WGS) entry which is preliminary data.</text>
</comment>